<keyword evidence="15" id="KW-1185">Reference proteome</keyword>
<evidence type="ECO:0000256" key="9">
    <source>
        <dbReference type="ARBA" id="ARBA00022840"/>
    </source>
</evidence>
<evidence type="ECO:0000256" key="2">
    <source>
        <dbReference type="ARBA" id="ARBA00012513"/>
    </source>
</evidence>
<dbReference type="PANTHER" id="PTHR22967:SF57">
    <property type="entry name" value="AUXILIN, ISOFORM A-RELATED"/>
    <property type="match status" value="1"/>
</dbReference>
<name>A0AA43TSL7_9LECA</name>
<comment type="caution">
    <text evidence="14">The sequence shown here is derived from an EMBL/GenBank/DDBJ whole genome shotgun (WGS) entry which is preliminary data.</text>
</comment>
<dbReference type="SMART" id="SM00220">
    <property type="entry name" value="S_TKc"/>
    <property type="match status" value="1"/>
</dbReference>
<evidence type="ECO:0000313" key="15">
    <source>
        <dbReference type="Proteomes" id="UP001161017"/>
    </source>
</evidence>
<protein>
    <recommendedName>
        <fullName evidence="2">non-specific serine/threonine protein kinase</fullName>
        <ecNumber evidence="2">2.7.11.1</ecNumber>
    </recommendedName>
</protein>
<feature type="compositionally biased region" description="Basic and acidic residues" evidence="12">
    <location>
        <begin position="699"/>
        <end position="708"/>
    </location>
</feature>
<dbReference type="InterPro" id="IPR008271">
    <property type="entry name" value="Ser/Thr_kinase_AS"/>
</dbReference>
<evidence type="ECO:0000256" key="6">
    <source>
        <dbReference type="ARBA" id="ARBA00022679"/>
    </source>
</evidence>
<dbReference type="SUPFAM" id="SSF56112">
    <property type="entry name" value="Protein kinase-like (PK-like)"/>
    <property type="match status" value="1"/>
</dbReference>
<sequence>MATNFQSPAFPSSFGAPGVPATATSAPSGTFVPGTKVQVGAHRVIIEKYLSEGGFAHVYVVRLPKPIDGEETAVLKRVAVPDKETLATMRTEVETMKKLRGRRHIVTYIDSHASQLKGGGYEVFLLMEYCNGGGLIDFMNTRLQNRLTEPEILKIFSDVAQGVACMHYLKPPLLHRDLKVENVLIAKSGSSRLYKLCDFGSTAPPRPAATNAADGRLIEEDVQKHTTLQYRSPEMVDVYRKQPIDEKSDIWALGVLLYKLCYYKTPFEEQGQMAILNATFKYPGYPAFSDRLKKLIASLLREQPHRRPNIYEVVREVAAIRGTDIPIKDIYAGRSHSESRRNQHLPVPDAHVPTPPVMGAVHAPPPKNEEHIPDIAPMRRGRPSKPSTNAKGSKPSASPLRPSSGDPFAALDSQPATSSDPTFDDVNSRFPALDDFSILHEKGDKFSFESKAEISKPPKQNISQRVTNALADDAFGHAATSDASAVPLKKPGARLAISKPMSMPISSGGPQVASAARPHSLEQGASRKSTMVSTATGASPPPSPPPSRSTTTSHRPILRIPSHPTERSLSQPRDNGSSAGPDQDRSESSLRPSMSNHRSKSQTFTTASKSARQSFEHSHRTTYLGSLDDGIQRSSSMNSKSRPSSMQSVKPKILRRLSRERPSVDEPSQSAVLLSRAPTGETDDGDEAVRTDSNVEYLKMMEGEDHPKRKDKRLSSGSKHVKRASMPSVSLSGTKQLFAGRFGEAFRKFEASNSSDQREPSLSPVRGPSDLTPIAGSEATDGRSDDGNVVEETEEVPPEMRRELERRRLSQEERRVADAAAAYKQRLAQGGDPRGASSKAASIQSKVKSLLDESGRASPSPTKTAEGYGRFTEAKPVADALPIDTKSELPTRTSSRQPMGKVSSTAPGSQYPSTIVSKLEARPVKPPSFQPPRLPNTMSAPATADYPSDKGGPSQEIRSQRPNGPPKPQPKPHALRTGDRRPQSPLKPSSLSAGKPMLREQSQTLPPEGTIDAPADDEWEVNFSKRYPDLSGLELVETEIDQRDRASSSLKPSALGREVRVRDV</sequence>
<feature type="compositionally biased region" description="Polar residues" evidence="12">
    <location>
        <begin position="567"/>
        <end position="580"/>
    </location>
</feature>
<evidence type="ECO:0000313" key="14">
    <source>
        <dbReference type="EMBL" id="MDI1486753.1"/>
    </source>
</evidence>
<dbReference type="Proteomes" id="UP001161017">
    <property type="component" value="Unassembled WGS sequence"/>
</dbReference>
<dbReference type="EC" id="2.7.11.1" evidence="2"/>
<dbReference type="Pfam" id="PF00069">
    <property type="entry name" value="Pkinase"/>
    <property type="match status" value="1"/>
</dbReference>
<comment type="subcellular location">
    <subcellularLocation>
        <location evidence="1">Cytoplasm</location>
    </subcellularLocation>
</comment>
<feature type="region of interest" description="Disordered" evidence="12">
    <location>
        <begin position="335"/>
        <end position="426"/>
    </location>
</feature>
<gene>
    <name evidence="14" type="primary">AKL1</name>
    <name evidence="14" type="ORF">OHK93_006014</name>
</gene>
<feature type="compositionally biased region" description="Low complexity" evidence="12">
    <location>
        <begin position="632"/>
        <end position="648"/>
    </location>
</feature>
<evidence type="ECO:0000256" key="12">
    <source>
        <dbReference type="SAM" id="MobiDB-lite"/>
    </source>
</evidence>
<feature type="region of interest" description="Disordered" evidence="12">
    <location>
        <begin position="750"/>
        <end position="1064"/>
    </location>
</feature>
<dbReference type="GO" id="GO:0000147">
    <property type="term" value="P:actin cortical patch assembly"/>
    <property type="evidence" value="ECO:0007669"/>
    <property type="project" value="TreeGrafter"/>
</dbReference>
<comment type="catalytic activity">
    <reaction evidence="11">
        <text>L-seryl-[protein] + ATP = O-phospho-L-seryl-[protein] + ADP + H(+)</text>
        <dbReference type="Rhea" id="RHEA:17989"/>
        <dbReference type="Rhea" id="RHEA-COMP:9863"/>
        <dbReference type="Rhea" id="RHEA-COMP:11604"/>
        <dbReference type="ChEBI" id="CHEBI:15378"/>
        <dbReference type="ChEBI" id="CHEBI:29999"/>
        <dbReference type="ChEBI" id="CHEBI:30616"/>
        <dbReference type="ChEBI" id="CHEBI:83421"/>
        <dbReference type="ChEBI" id="CHEBI:456216"/>
        <dbReference type="EC" id="2.7.11.1"/>
    </reaction>
</comment>
<evidence type="ECO:0000256" key="10">
    <source>
        <dbReference type="ARBA" id="ARBA00047899"/>
    </source>
</evidence>
<feature type="compositionally biased region" description="Pro residues" evidence="12">
    <location>
        <begin position="924"/>
        <end position="934"/>
    </location>
</feature>
<proteinExistence type="predicted"/>
<evidence type="ECO:0000259" key="13">
    <source>
        <dbReference type="PROSITE" id="PS50011"/>
    </source>
</evidence>
<accession>A0AA43TSL7</accession>
<feature type="compositionally biased region" description="Polar residues" evidence="12">
    <location>
        <begin position="589"/>
        <end position="613"/>
    </location>
</feature>
<evidence type="ECO:0000256" key="11">
    <source>
        <dbReference type="ARBA" id="ARBA00048679"/>
    </source>
</evidence>
<keyword evidence="5" id="KW-0597">Phosphoprotein</keyword>
<dbReference type="FunFam" id="1.10.510.10:FF:000441">
    <property type="entry name" value="Serine/threonine protein kinase"/>
    <property type="match status" value="1"/>
</dbReference>
<reference evidence="14" key="1">
    <citation type="journal article" date="2023" name="Genome Biol. Evol.">
        <title>First Whole Genome Sequence and Flow Cytometry Genome Size Data for the Lichen-Forming Fungus Ramalina farinacea (Ascomycota).</title>
        <authorList>
            <person name="Llewellyn T."/>
            <person name="Mian S."/>
            <person name="Hill R."/>
            <person name="Leitch I.J."/>
            <person name="Gaya E."/>
        </authorList>
    </citation>
    <scope>NUCLEOTIDE SEQUENCE</scope>
    <source>
        <strain evidence="14">LIQ254RAFAR</strain>
    </source>
</reference>
<dbReference type="PROSITE" id="PS00108">
    <property type="entry name" value="PROTEIN_KINASE_ST"/>
    <property type="match status" value="1"/>
</dbReference>
<feature type="compositionally biased region" description="Polar residues" evidence="12">
    <location>
        <begin position="888"/>
        <end position="916"/>
    </location>
</feature>
<keyword evidence="9" id="KW-0067">ATP-binding</keyword>
<dbReference type="GO" id="GO:0005524">
    <property type="term" value="F:ATP binding"/>
    <property type="evidence" value="ECO:0007669"/>
    <property type="project" value="UniProtKB-KW"/>
</dbReference>
<keyword evidence="8 14" id="KW-0418">Kinase</keyword>
<dbReference type="GO" id="GO:0004674">
    <property type="term" value="F:protein serine/threonine kinase activity"/>
    <property type="evidence" value="ECO:0007669"/>
    <property type="project" value="UniProtKB-KW"/>
</dbReference>
<dbReference type="GO" id="GO:0005737">
    <property type="term" value="C:cytoplasm"/>
    <property type="evidence" value="ECO:0007669"/>
    <property type="project" value="UniProtKB-SubCell"/>
</dbReference>
<comment type="catalytic activity">
    <reaction evidence="10">
        <text>L-threonyl-[protein] + ATP = O-phospho-L-threonyl-[protein] + ADP + H(+)</text>
        <dbReference type="Rhea" id="RHEA:46608"/>
        <dbReference type="Rhea" id="RHEA-COMP:11060"/>
        <dbReference type="Rhea" id="RHEA-COMP:11605"/>
        <dbReference type="ChEBI" id="CHEBI:15378"/>
        <dbReference type="ChEBI" id="CHEBI:30013"/>
        <dbReference type="ChEBI" id="CHEBI:30616"/>
        <dbReference type="ChEBI" id="CHEBI:61977"/>
        <dbReference type="ChEBI" id="CHEBI:456216"/>
        <dbReference type="EC" id="2.7.11.1"/>
    </reaction>
</comment>
<evidence type="ECO:0000256" key="3">
    <source>
        <dbReference type="ARBA" id="ARBA00022490"/>
    </source>
</evidence>
<dbReference type="Gene3D" id="1.10.510.10">
    <property type="entry name" value="Transferase(Phosphotransferase) domain 1"/>
    <property type="match status" value="1"/>
</dbReference>
<feature type="region of interest" description="Disordered" evidence="12">
    <location>
        <begin position="497"/>
        <end position="732"/>
    </location>
</feature>
<keyword evidence="3" id="KW-0963">Cytoplasm</keyword>
<dbReference type="InterPro" id="IPR000719">
    <property type="entry name" value="Prot_kinase_dom"/>
</dbReference>
<dbReference type="GO" id="GO:0007015">
    <property type="term" value="P:actin filament organization"/>
    <property type="evidence" value="ECO:0007669"/>
    <property type="project" value="TreeGrafter"/>
</dbReference>
<evidence type="ECO:0000256" key="5">
    <source>
        <dbReference type="ARBA" id="ARBA00022553"/>
    </source>
</evidence>
<keyword evidence="6 14" id="KW-0808">Transferase</keyword>
<feature type="compositionally biased region" description="Basic and acidic residues" evidence="12">
    <location>
        <begin position="798"/>
        <end position="817"/>
    </location>
</feature>
<dbReference type="AlphaFoldDB" id="A0AA43TSL7"/>
<evidence type="ECO:0000256" key="8">
    <source>
        <dbReference type="ARBA" id="ARBA00022777"/>
    </source>
</evidence>
<feature type="compositionally biased region" description="Acidic residues" evidence="12">
    <location>
        <begin position="788"/>
        <end position="797"/>
    </location>
</feature>
<dbReference type="EMBL" id="JAPUFD010000004">
    <property type="protein sequence ID" value="MDI1486753.1"/>
    <property type="molecule type" value="Genomic_DNA"/>
</dbReference>
<keyword evidence="4 14" id="KW-0723">Serine/threonine-protein kinase</keyword>
<evidence type="ECO:0000256" key="4">
    <source>
        <dbReference type="ARBA" id="ARBA00022527"/>
    </source>
</evidence>
<evidence type="ECO:0000256" key="7">
    <source>
        <dbReference type="ARBA" id="ARBA00022741"/>
    </source>
</evidence>
<evidence type="ECO:0000256" key="1">
    <source>
        <dbReference type="ARBA" id="ARBA00004496"/>
    </source>
</evidence>
<feature type="domain" description="Protein kinase" evidence="13">
    <location>
        <begin position="44"/>
        <end position="320"/>
    </location>
</feature>
<dbReference type="PANTHER" id="PTHR22967">
    <property type="entry name" value="SERINE/THREONINE PROTEIN KINASE"/>
    <property type="match status" value="1"/>
</dbReference>
<dbReference type="PROSITE" id="PS50011">
    <property type="entry name" value="PROTEIN_KINASE_DOM"/>
    <property type="match status" value="1"/>
</dbReference>
<dbReference type="InterPro" id="IPR011009">
    <property type="entry name" value="Kinase-like_dom_sf"/>
</dbReference>
<keyword evidence="7" id="KW-0547">Nucleotide-binding</keyword>
<dbReference type="CDD" id="cd14037">
    <property type="entry name" value="STKc_NAK_like"/>
    <property type="match status" value="1"/>
</dbReference>
<organism evidence="14 15">
    <name type="scientific">Ramalina farinacea</name>
    <dbReference type="NCBI Taxonomy" id="258253"/>
    <lineage>
        <taxon>Eukaryota</taxon>
        <taxon>Fungi</taxon>
        <taxon>Dikarya</taxon>
        <taxon>Ascomycota</taxon>
        <taxon>Pezizomycotina</taxon>
        <taxon>Lecanoromycetes</taxon>
        <taxon>OSLEUM clade</taxon>
        <taxon>Lecanoromycetidae</taxon>
        <taxon>Lecanorales</taxon>
        <taxon>Lecanorineae</taxon>
        <taxon>Ramalinaceae</taxon>
        <taxon>Ramalina</taxon>
    </lineage>
</organism>